<name>A0A1I2M8K5_9GAMM</name>
<gene>
    <name evidence="1" type="ORF">SAMN05216175_101464</name>
</gene>
<protein>
    <recommendedName>
        <fullName evidence="3">Peptidase propeptide and YPEB domain-containing protein</fullName>
    </recommendedName>
</protein>
<organism evidence="1 2">
    <name type="scientific">Neptunomonas qingdaonensis</name>
    <dbReference type="NCBI Taxonomy" id="1045558"/>
    <lineage>
        <taxon>Bacteria</taxon>
        <taxon>Pseudomonadati</taxon>
        <taxon>Pseudomonadota</taxon>
        <taxon>Gammaproteobacteria</taxon>
        <taxon>Oceanospirillales</taxon>
        <taxon>Oceanospirillaceae</taxon>
        <taxon>Neptunomonas</taxon>
    </lineage>
</organism>
<dbReference type="Proteomes" id="UP000198623">
    <property type="component" value="Unassembled WGS sequence"/>
</dbReference>
<evidence type="ECO:0000313" key="1">
    <source>
        <dbReference type="EMBL" id="SFF87230.1"/>
    </source>
</evidence>
<dbReference type="EMBL" id="FOOU01000001">
    <property type="protein sequence ID" value="SFF87230.1"/>
    <property type="molecule type" value="Genomic_DNA"/>
</dbReference>
<accession>A0A1I2M8K5</accession>
<reference evidence="2" key="1">
    <citation type="submission" date="2016-10" db="EMBL/GenBank/DDBJ databases">
        <authorList>
            <person name="Varghese N."/>
            <person name="Submissions S."/>
        </authorList>
    </citation>
    <scope>NUCLEOTIDE SEQUENCE [LARGE SCALE GENOMIC DNA]</scope>
    <source>
        <strain evidence="2">CGMCC 1.10971</strain>
    </source>
</reference>
<evidence type="ECO:0008006" key="3">
    <source>
        <dbReference type="Google" id="ProtNLM"/>
    </source>
</evidence>
<dbReference type="STRING" id="1045558.SAMN05216175_101464"/>
<evidence type="ECO:0000313" key="2">
    <source>
        <dbReference type="Proteomes" id="UP000198623"/>
    </source>
</evidence>
<dbReference type="AlphaFoldDB" id="A0A1I2M8K5"/>
<proteinExistence type="predicted"/>
<keyword evidence="2" id="KW-1185">Reference proteome</keyword>
<sequence length="156" mass="17928">MLDNAEYDVPQWIFLSYKRKGDTVNVSPLYYIDNVGDYMNKKTINILLPLVILFSALVEAEEGRPITPYPTTYENGSRLDYEACRILVRRGEILPMSDLMALGKQRSSDHVLDAYLIKQNDRYYYQIESVGDNGVVNNFYMDASNGEVMTDFKVSQ</sequence>